<dbReference type="SMART" id="SM00248">
    <property type="entry name" value="ANK"/>
    <property type="match status" value="6"/>
</dbReference>
<organism evidence="9 10">
    <name type="scientific">Porites lobata</name>
    <dbReference type="NCBI Taxonomy" id="104759"/>
    <lineage>
        <taxon>Eukaryota</taxon>
        <taxon>Metazoa</taxon>
        <taxon>Cnidaria</taxon>
        <taxon>Anthozoa</taxon>
        <taxon>Hexacorallia</taxon>
        <taxon>Scleractinia</taxon>
        <taxon>Fungiina</taxon>
        <taxon>Poritidae</taxon>
        <taxon>Porites</taxon>
    </lineage>
</organism>
<dbReference type="Gene3D" id="1.10.150.50">
    <property type="entry name" value="Transcription Factor, Ets-1"/>
    <property type="match status" value="2"/>
</dbReference>
<dbReference type="PROSITE" id="PS50088">
    <property type="entry name" value="ANK_REPEAT"/>
    <property type="match status" value="5"/>
</dbReference>
<accession>A0ABN8QHC7</accession>
<evidence type="ECO:0008006" key="11">
    <source>
        <dbReference type="Google" id="ProtNLM"/>
    </source>
</evidence>
<feature type="region of interest" description="Disordered" evidence="6">
    <location>
        <begin position="474"/>
        <end position="689"/>
    </location>
</feature>
<evidence type="ECO:0000256" key="5">
    <source>
        <dbReference type="PROSITE-ProRule" id="PRU00192"/>
    </source>
</evidence>
<comment type="caution">
    <text evidence="9">The sequence shown here is derived from an EMBL/GenBank/DDBJ whole genome shotgun (WGS) entry which is preliminary data.</text>
</comment>
<keyword evidence="10" id="KW-1185">Reference proteome</keyword>
<evidence type="ECO:0000259" key="7">
    <source>
        <dbReference type="PROSITE" id="PS50002"/>
    </source>
</evidence>
<feature type="region of interest" description="Disordered" evidence="6">
    <location>
        <begin position="369"/>
        <end position="426"/>
    </location>
</feature>
<protein>
    <recommendedName>
        <fullName evidence="11">Caskin-2-like</fullName>
    </recommendedName>
</protein>
<dbReference type="InterPro" id="IPR033635">
    <property type="entry name" value="ANKS1/Caskin"/>
</dbReference>
<keyword evidence="3 4" id="KW-0040">ANK repeat</keyword>
<feature type="repeat" description="ANK" evidence="4">
    <location>
        <begin position="46"/>
        <end position="78"/>
    </location>
</feature>
<dbReference type="InterPro" id="IPR001660">
    <property type="entry name" value="SAM"/>
</dbReference>
<feature type="region of interest" description="Disordered" evidence="6">
    <location>
        <begin position="947"/>
        <end position="1289"/>
    </location>
</feature>
<reference evidence="9 10" key="1">
    <citation type="submission" date="2022-05" db="EMBL/GenBank/DDBJ databases">
        <authorList>
            <consortium name="Genoscope - CEA"/>
            <person name="William W."/>
        </authorList>
    </citation>
    <scope>NUCLEOTIDE SEQUENCE [LARGE SCALE GENOMIC DNA]</scope>
</reference>
<dbReference type="InterPro" id="IPR001452">
    <property type="entry name" value="SH3_domain"/>
</dbReference>
<dbReference type="Pfam" id="PF07653">
    <property type="entry name" value="SH3_2"/>
    <property type="match status" value="1"/>
</dbReference>
<feature type="compositionally biased region" description="Basic and acidic residues" evidence="6">
    <location>
        <begin position="1001"/>
        <end position="1011"/>
    </location>
</feature>
<dbReference type="EMBL" id="CALNXK010000124">
    <property type="protein sequence ID" value="CAH3162754.1"/>
    <property type="molecule type" value="Genomic_DNA"/>
</dbReference>
<dbReference type="Pfam" id="PF12796">
    <property type="entry name" value="Ank_2"/>
    <property type="match status" value="3"/>
</dbReference>
<feature type="domain" description="SAM" evidence="8">
    <location>
        <begin position="858"/>
        <end position="922"/>
    </location>
</feature>
<dbReference type="InterPro" id="IPR013761">
    <property type="entry name" value="SAM/pointed_sf"/>
</dbReference>
<proteinExistence type="predicted"/>
<dbReference type="InterPro" id="IPR036770">
    <property type="entry name" value="Ankyrin_rpt-contain_sf"/>
</dbReference>
<evidence type="ECO:0000256" key="2">
    <source>
        <dbReference type="ARBA" id="ARBA00022737"/>
    </source>
</evidence>
<dbReference type="SMART" id="SM00326">
    <property type="entry name" value="SH3"/>
    <property type="match status" value="1"/>
</dbReference>
<feature type="compositionally biased region" description="Polar residues" evidence="6">
    <location>
        <begin position="375"/>
        <end position="384"/>
    </location>
</feature>
<dbReference type="InterPro" id="IPR036028">
    <property type="entry name" value="SH3-like_dom_sf"/>
</dbReference>
<dbReference type="PROSITE" id="PS50297">
    <property type="entry name" value="ANK_REP_REGION"/>
    <property type="match status" value="4"/>
</dbReference>
<feature type="compositionally biased region" description="Basic and acidic residues" evidence="6">
    <location>
        <begin position="1332"/>
        <end position="1342"/>
    </location>
</feature>
<dbReference type="PROSITE" id="PS50105">
    <property type="entry name" value="SAM_DOMAIN"/>
    <property type="match status" value="2"/>
</dbReference>
<evidence type="ECO:0000259" key="8">
    <source>
        <dbReference type="PROSITE" id="PS50105"/>
    </source>
</evidence>
<dbReference type="Pfam" id="PF00536">
    <property type="entry name" value="SAM_1"/>
    <property type="match status" value="2"/>
</dbReference>
<feature type="compositionally biased region" description="Pro residues" evidence="6">
    <location>
        <begin position="1141"/>
        <end position="1161"/>
    </location>
</feature>
<dbReference type="PANTHER" id="PTHR24174:SF16">
    <property type="entry name" value="CASKIN-2"/>
    <property type="match status" value="1"/>
</dbReference>
<feature type="compositionally biased region" description="Basic and acidic residues" evidence="6">
    <location>
        <begin position="1249"/>
        <end position="1259"/>
    </location>
</feature>
<dbReference type="InterPro" id="IPR002110">
    <property type="entry name" value="Ankyrin_rpt"/>
</dbReference>
<feature type="compositionally biased region" description="Basic and acidic residues" evidence="6">
    <location>
        <begin position="1047"/>
        <end position="1057"/>
    </location>
</feature>
<evidence type="ECO:0000313" key="10">
    <source>
        <dbReference type="Proteomes" id="UP001159405"/>
    </source>
</evidence>
<feature type="repeat" description="ANK" evidence="4">
    <location>
        <begin position="112"/>
        <end position="144"/>
    </location>
</feature>
<keyword evidence="1 5" id="KW-0728">SH3 domain</keyword>
<dbReference type="PRINTS" id="PR01415">
    <property type="entry name" value="ANKYRIN"/>
</dbReference>
<feature type="compositionally biased region" description="Basic and acidic residues" evidence="6">
    <location>
        <begin position="1177"/>
        <end position="1188"/>
    </location>
</feature>
<feature type="region of interest" description="Disordered" evidence="6">
    <location>
        <begin position="1305"/>
        <end position="1342"/>
    </location>
</feature>
<feature type="compositionally biased region" description="Polar residues" evidence="6">
    <location>
        <begin position="447"/>
        <end position="461"/>
    </location>
</feature>
<dbReference type="SUPFAM" id="SSF50044">
    <property type="entry name" value="SH3-domain"/>
    <property type="match status" value="1"/>
</dbReference>
<feature type="repeat" description="ANK" evidence="4">
    <location>
        <begin position="79"/>
        <end position="111"/>
    </location>
</feature>
<feature type="compositionally biased region" description="Acidic residues" evidence="6">
    <location>
        <begin position="950"/>
        <end position="964"/>
    </location>
</feature>
<evidence type="ECO:0000256" key="6">
    <source>
        <dbReference type="SAM" id="MobiDB-lite"/>
    </source>
</evidence>
<evidence type="ECO:0000313" key="9">
    <source>
        <dbReference type="EMBL" id="CAH3162754.1"/>
    </source>
</evidence>
<gene>
    <name evidence="9" type="ORF">PLOB_00005445</name>
</gene>
<evidence type="ECO:0000256" key="3">
    <source>
        <dbReference type="ARBA" id="ARBA00023043"/>
    </source>
</evidence>
<dbReference type="SMART" id="SM00454">
    <property type="entry name" value="SAM"/>
    <property type="match status" value="2"/>
</dbReference>
<evidence type="ECO:0000256" key="1">
    <source>
        <dbReference type="ARBA" id="ARBA00022443"/>
    </source>
</evidence>
<feature type="compositionally biased region" description="Low complexity" evidence="6">
    <location>
        <begin position="1209"/>
        <end position="1243"/>
    </location>
</feature>
<feature type="compositionally biased region" description="Polar residues" evidence="6">
    <location>
        <begin position="669"/>
        <end position="689"/>
    </location>
</feature>
<feature type="domain" description="SAM" evidence="8">
    <location>
        <begin position="789"/>
        <end position="852"/>
    </location>
</feature>
<dbReference type="Gene3D" id="2.30.30.40">
    <property type="entry name" value="SH3 Domains"/>
    <property type="match status" value="1"/>
</dbReference>
<dbReference type="PROSITE" id="PS50002">
    <property type="entry name" value="SH3"/>
    <property type="match status" value="1"/>
</dbReference>
<dbReference type="Gene3D" id="1.25.40.20">
    <property type="entry name" value="Ankyrin repeat-containing domain"/>
    <property type="match status" value="2"/>
</dbReference>
<sequence>MAKDQELLQAVKSNDLAAFRKLATKLKASKTKKGGKKYNVNIQDEDGFTACHHASLMGSSEIILGLIDLDCDINARDHKGMSPLHLAAWSGNVEVARLLVETGAHINAGSDNGDTPLILACQHGNSDVVDVLLDRGCNSWSTNKGGESALDLACRFGHVHVVELLLKSKEVRSVLASGEPTKNDPPLHLASKTGHVEIVRMLLEADADLNHVTSNGTCLHEAALYGKTEVVKTLLEWGIDSNARNDEGYSALDVVNLFTSSKASSEIKQLLKDAAAADRTVYARAVRDHFNMLDPTALPFKTGDTIIVLEQNENDRWKGKIKSGDKEKVGYFPGNCVRLPSSRRVSGKRSSRAESSAVAKGSYEMVALAPVPSSPGMNRNSPRLSSFGKKGARNRGDERAESADQSPSPAPVPLPEKGLKAKKGSIKLGTGLQYVEVAVEKVPLSPPQSSAGGSKANSKTQYAEVLLPPNNYVEEVNECEDVPQLPQKSNKKPLSVDEPEDIWVRKPPSHPPPSLPPKKRTKSDAADSDSSAAKAVRPPVVLPTVTEPASHANPEGRSVPSVSNQAKKRVATPELSRKGYEEMTVGPVSGGRETPPVEDVWKPQPVNIREHSRQQPLPYENVSLPQSRKVPLSDKQSMRISDIDQPAEGEDGYVVVNQQRSKPADSRSYENVTPSAVTQGAVTPRTSSSATKRAAYENVKNDGYYVPMTGGVPSISKQIDRTDNKTVGVELPEDRNSADEGETTDAMDYELMKSDALPVKHQYVNIKKPGNAGAGDRSEPTGQIPLKMRDYNALYDWLERFKLTIYIDNFVKGGFDMTSMHGLTAEDLTAINVKKTGHRKKILSEVAKLEETTVFPNEKPKDIMSWLRLIGLEQYIPEFMDGGFDDMDFLQDMTVEDLVTIGVTKPGHQRKIWMAVNALKGGDENGNLLTIQTETELTPQERKGYLETCLDGDDSGVSTDEVEPDNARTDDSEMDFPPPPTFLLNEEPFVEDSSSAESESAPERGLRKDDTQTLLPCENIQEDQQEDRPSELPQISNNAESIPSTEVQEKVLDKNDVDPSLGANTLNINPTPDSEDDEPPPRPPPPMEDIDISLPVPDTKLNNLADDSKVPVSSVKDAVRRENDRIRAFTVDSTFQKPRKPGPPPPVKPKSAKKPPPPAVKPKPRKSASLSGSSDKSSGDESSGDRSPMKPHSPLSPKTSVDRRSSTGSNPNLWPSSPSNRLSGNGSLHSRSSSTSSQGSVESIIEEMEEKRRSFEKPGRKSSAPERLNTSYEYSGGKRLSAADATRAEGELDKKIKQILRPRSREDLATVTTESSEAISNIPQNDAKTTSTRKDGVKTEEDSAEELMKDINSMLCDFSSELDSMFD</sequence>
<dbReference type="Proteomes" id="UP001159405">
    <property type="component" value="Unassembled WGS sequence"/>
</dbReference>
<name>A0ABN8QHC7_9CNID</name>
<dbReference type="SUPFAM" id="SSF47769">
    <property type="entry name" value="SAM/Pointed domain"/>
    <property type="match status" value="2"/>
</dbReference>
<keyword evidence="2" id="KW-0677">Repeat</keyword>
<feature type="domain" description="SH3" evidence="7">
    <location>
        <begin position="278"/>
        <end position="342"/>
    </location>
</feature>
<dbReference type="PANTHER" id="PTHR24174">
    <property type="entry name" value="ANKYRIN REPEAT AND STERILE ALPHA MOTIF DOMAIN-CONTAINING PROTEIN 1"/>
    <property type="match status" value="1"/>
</dbReference>
<feature type="region of interest" description="Disordered" evidence="6">
    <location>
        <begin position="444"/>
        <end position="463"/>
    </location>
</feature>
<feature type="compositionally biased region" description="Low complexity" evidence="6">
    <location>
        <begin position="1167"/>
        <end position="1176"/>
    </location>
</feature>
<evidence type="ECO:0000256" key="4">
    <source>
        <dbReference type="PROSITE-ProRule" id="PRU00023"/>
    </source>
</evidence>
<dbReference type="SUPFAM" id="SSF48403">
    <property type="entry name" value="Ankyrin repeat"/>
    <property type="match status" value="1"/>
</dbReference>
<feature type="compositionally biased region" description="Basic and acidic residues" evidence="6">
    <location>
        <begin position="1117"/>
        <end position="1127"/>
    </location>
</feature>
<feature type="repeat" description="ANK" evidence="4">
    <location>
        <begin position="182"/>
        <end position="214"/>
    </location>
</feature>
<feature type="repeat" description="ANK" evidence="4">
    <location>
        <begin position="214"/>
        <end position="246"/>
    </location>
</feature>
<feature type="compositionally biased region" description="Polar residues" evidence="6">
    <location>
        <begin position="1310"/>
        <end position="1330"/>
    </location>
</feature>
<feature type="compositionally biased region" description="Polar residues" evidence="6">
    <location>
        <begin position="1033"/>
        <end position="1046"/>
    </location>
</feature>